<evidence type="ECO:0000259" key="5">
    <source>
        <dbReference type="Pfam" id="PF07842"/>
    </source>
</evidence>
<organism evidence="6">
    <name type="scientific">Schistocephalus solidus</name>
    <name type="common">Tapeworm</name>
    <dbReference type="NCBI Taxonomy" id="70667"/>
    <lineage>
        <taxon>Eukaryota</taxon>
        <taxon>Metazoa</taxon>
        <taxon>Spiralia</taxon>
        <taxon>Lophotrochozoa</taxon>
        <taxon>Platyhelminthes</taxon>
        <taxon>Cestoda</taxon>
        <taxon>Eucestoda</taxon>
        <taxon>Diphyllobothriidea</taxon>
        <taxon>Diphyllobothriidae</taxon>
        <taxon>Schistocephalus</taxon>
    </lineage>
</organism>
<evidence type="ECO:0000256" key="2">
    <source>
        <dbReference type="ARBA" id="ARBA00010801"/>
    </source>
</evidence>
<dbReference type="AlphaFoldDB" id="A0A0X3NR82"/>
<name>A0A0X3NR82_SCHSO</name>
<feature type="compositionally biased region" description="Basic and acidic residues" evidence="4">
    <location>
        <begin position="32"/>
        <end position="44"/>
    </location>
</feature>
<comment type="similarity">
    <text evidence="2">Belongs to the GCF family.</text>
</comment>
<gene>
    <name evidence="6" type="ORF">TR148711</name>
</gene>
<reference evidence="6" key="1">
    <citation type="submission" date="2016-01" db="EMBL/GenBank/DDBJ databases">
        <title>Reference transcriptome for the parasite Schistocephalus solidus: insights into the molecular evolution of parasitism.</title>
        <authorList>
            <person name="Hebert F.O."/>
            <person name="Grambauer S."/>
            <person name="Barber I."/>
            <person name="Landry C.R."/>
            <person name="Aubin-Horth N."/>
        </authorList>
    </citation>
    <scope>NUCLEOTIDE SEQUENCE</scope>
</reference>
<dbReference type="EMBL" id="GEEE01021070">
    <property type="protein sequence ID" value="JAP42155.1"/>
    <property type="molecule type" value="Transcribed_RNA"/>
</dbReference>
<feature type="compositionally biased region" description="Polar residues" evidence="4">
    <location>
        <begin position="53"/>
        <end position="68"/>
    </location>
</feature>
<evidence type="ECO:0000256" key="4">
    <source>
        <dbReference type="SAM" id="MobiDB-lite"/>
    </source>
</evidence>
<keyword evidence="3" id="KW-0539">Nucleus</keyword>
<dbReference type="InterPro" id="IPR012890">
    <property type="entry name" value="GCFC2-like"/>
</dbReference>
<proteinExistence type="inferred from homology"/>
<comment type="subcellular location">
    <subcellularLocation>
        <location evidence="1">Nucleus</location>
    </subcellularLocation>
</comment>
<evidence type="ECO:0000256" key="3">
    <source>
        <dbReference type="ARBA" id="ARBA00023242"/>
    </source>
</evidence>
<feature type="region of interest" description="Disordered" evidence="4">
    <location>
        <begin position="317"/>
        <end position="341"/>
    </location>
</feature>
<sequence length="936" mass="104774">GEEFKIKGYIGSVLEFCRMFESSNRPRRNYRGRKDDSDDEKNGDTENAMAKLPTQTARPQPPKMSTLSFGDDLESGEEFKIKKSAYNRRIVKQIKEGKQPLRFADEINEKQPTEKPSKPEAPEKVASFPSVFMSAVNATDDAVDDSEIPTVKPLNKASSEQFSSMLKHGVIPDANTIHLARKQRQRAKFQLEAATAEDEVTPSAQLIPVSKNDGRRLIREDDDDEDIDEDTGDVAPILSQQRPAFQVGEFHDPKMRRVDISRGLHRKEDERRSIREDFLAAEHASDRDSDQETEWERQQIRKAISSQNSVVLDALQPVPGINEQKTGQTKRSSDAYHSPSGDISLSSIKSILQTRREKLKQAVDSNKAELAAAQEDLARGQDLICKSRTTLPEHANSLVFFQEIRDYVRDVIDCFSEKMSKIEYLDRKSIMLYRERADNLSSRRRSDVKDIADEVAIGLAGACVKEDAKAAEARQRRKADREARRARRLRQLEVANIAAAHDTSSQGTGPVRRFEVLLGIPSPYDGVSTDDEESPAVIAKRKADTNDILNDAQRLFDDTVEEYCTLSSILGHFEEWRRRSPSTYAKAYIALCLPQLLSPLIRLQLLGWNPIKPNCACYDEQSWFSDLVDYSAGLSKCHKNGPSFKVGDCSEDDEEEVSRTLSTSPDQDLSIIPSTVEKILVPRLTEIVSSSWDPLSTNQSQRLVKTVRSLVTQWPTVNTDSLSTKQLFEAILKRMEVTIQEDVFIPLYPKHILTNPQSPGYLFFCRQMNAAMKMLSNLMLWHDLFASAALQHVVLTCLVNRYILVGLASLVSVCGLSAPSPSEPDTAAVVTHVEPLPSGEVALLRQVVGRLKALLTHLKPVALTWLNPEADQETTESASRLAQLRRFVSQLAGRLSVYGRGTGTATSTAQTPAEIELESLLKKLLRIKAQLLVTDA</sequence>
<dbReference type="GO" id="GO:0000398">
    <property type="term" value="P:mRNA splicing, via spliceosome"/>
    <property type="evidence" value="ECO:0007669"/>
    <property type="project" value="InterPro"/>
</dbReference>
<feature type="non-terminal residue" evidence="6">
    <location>
        <position position="1"/>
    </location>
</feature>
<protein>
    <recommendedName>
        <fullName evidence="5">GCF C-terminal domain-containing protein</fullName>
    </recommendedName>
</protein>
<feature type="region of interest" description="Disordered" evidence="4">
    <location>
        <begin position="277"/>
        <end position="297"/>
    </location>
</feature>
<dbReference type="PANTHER" id="PTHR12214:SF0">
    <property type="entry name" value="LD29489P"/>
    <property type="match status" value="1"/>
</dbReference>
<dbReference type="Pfam" id="PF07842">
    <property type="entry name" value="GCFC"/>
    <property type="match status" value="1"/>
</dbReference>
<accession>A0A0X3NR82</accession>
<dbReference type="PANTHER" id="PTHR12214">
    <property type="entry name" value="GC-RICH SEQUENCE DNA-BINDING FACTOR"/>
    <property type="match status" value="1"/>
</dbReference>
<feature type="region of interest" description="Disordered" evidence="4">
    <location>
        <begin position="24"/>
        <end position="71"/>
    </location>
</feature>
<dbReference type="InterPro" id="IPR022783">
    <property type="entry name" value="GCFC_dom"/>
</dbReference>
<dbReference type="GO" id="GO:0003677">
    <property type="term" value="F:DNA binding"/>
    <property type="evidence" value="ECO:0007669"/>
    <property type="project" value="InterPro"/>
</dbReference>
<evidence type="ECO:0000313" key="6">
    <source>
        <dbReference type="EMBL" id="JAP42155.1"/>
    </source>
</evidence>
<feature type="domain" description="GCF C-terminal" evidence="5">
    <location>
        <begin position="566"/>
        <end position="802"/>
    </location>
</feature>
<dbReference type="GO" id="GO:0005634">
    <property type="term" value="C:nucleus"/>
    <property type="evidence" value="ECO:0007669"/>
    <property type="project" value="UniProtKB-SubCell"/>
</dbReference>
<evidence type="ECO:0000256" key="1">
    <source>
        <dbReference type="ARBA" id="ARBA00004123"/>
    </source>
</evidence>